<dbReference type="AlphaFoldDB" id="A0A2G5VTC3"/>
<protein>
    <submittedName>
        <fullName evidence="2">Uncharacterized protein</fullName>
    </submittedName>
</protein>
<accession>A0A2G5VTC3</accession>
<feature type="repeat" description="WD" evidence="1">
    <location>
        <begin position="216"/>
        <end position="238"/>
    </location>
</feature>
<dbReference type="InterPro" id="IPR015943">
    <property type="entry name" value="WD40/YVTN_repeat-like_dom_sf"/>
</dbReference>
<dbReference type="SUPFAM" id="SSF50978">
    <property type="entry name" value="WD40 repeat-like"/>
    <property type="match status" value="1"/>
</dbReference>
<organism evidence="2 3">
    <name type="scientific">Caenorhabditis nigoni</name>
    <dbReference type="NCBI Taxonomy" id="1611254"/>
    <lineage>
        <taxon>Eukaryota</taxon>
        <taxon>Metazoa</taxon>
        <taxon>Ecdysozoa</taxon>
        <taxon>Nematoda</taxon>
        <taxon>Chromadorea</taxon>
        <taxon>Rhabditida</taxon>
        <taxon>Rhabditina</taxon>
        <taxon>Rhabditomorpha</taxon>
        <taxon>Rhabditoidea</taxon>
        <taxon>Rhabditidae</taxon>
        <taxon>Peloderinae</taxon>
        <taxon>Caenorhabditis</taxon>
    </lineage>
</organism>
<dbReference type="PROSITE" id="PS50082">
    <property type="entry name" value="WD_REPEATS_2"/>
    <property type="match status" value="1"/>
</dbReference>
<dbReference type="EMBL" id="PDUG01000001">
    <property type="protein sequence ID" value="PIC55044.1"/>
    <property type="molecule type" value="Genomic_DNA"/>
</dbReference>
<evidence type="ECO:0000313" key="2">
    <source>
        <dbReference type="EMBL" id="PIC55044.1"/>
    </source>
</evidence>
<dbReference type="STRING" id="1611254.A0A2G5VTC3"/>
<dbReference type="Proteomes" id="UP000230233">
    <property type="component" value="Chromosome I"/>
</dbReference>
<reference evidence="3" key="1">
    <citation type="submission" date="2017-10" db="EMBL/GenBank/DDBJ databases">
        <title>Rapid genome shrinkage in a self-fertile nematode reveals novel sperm competition proteins.</title>
        <authorList>
            <person name="Yin D."/>
            <person name="Schwarz E.M."/>
            <person name="Thomas C.G."/>
            <person name="Felde R.L."/>
            <person name="Korf I.F."/>
            <person name="Cutter A.D."/>
            <person name="Schartner C.M."/>
            <person name="Ralston E.J."/>
            <person name="Meyer B.J."/>
            <person name="Haag E.S."/>
        </authorList>
    </citation>
    <scope>NUCLEOTIDE SEQUENCE [LARGE SCALE GENOMIC DNA]</scope>
    <source>
        <strain evidence="3">JU1422</strain>
    </source>
</reference>
<dbReference type="Gene3D" id="2.130.10.10">
    <property type="entry name" value="YVTN repeat-like/Quinoprotein amine dehydrogenase"/>
    <property type="match status" value="1"/>
</dbReference>
<dbReference type="InterPro" id="IPR036322">
    <property type="entry name" value="WD40_repeat_dom_sf"/>
</dbReference>
<proteinExistence type="predicted"/>
<dbReference type="InterPro" id="IPR001680">
    <property type="entry name" value="WD40_rpt"/>
</dbReference>
<gene>
    <name evidence="2" type="primary">Cni-Y50C1A.2</name>
    <name evidence="2" type="synonym">Cnig_chr_I.g486</name>
    <name evidence="2" type="ORF">B9Z55_000486</name>
</gene>
<evidence type="ECO:0000256" key="1">
    <source>
        <dbReference type="PROSITE-ProRule" id="PRU00221"/>
    </source>
</evidence>
<keyword evidence="1" id="KW-0853">WD repeat</keyword>
<keyword evidence="3" id="KW-1185">Reference proteome</keyword>
<evidence type="ECO:0000313" key="3">
    <source>
        <dbReference type="Proteomes" id="UP000230233"/>
    </source>
</evidence>
<dbReference type="OrthoDB" id="5846296at2759"/>
<sequence>MEDVTLHHFRWRKPVENKNGEIVYKTSETQTTEISRKDVECVANFQKSQESQTEDFMTNGVGDGVKKEIRISKEVLGHIYDFLRDDSKVNYDRLLEFHKFDKVSLETVQKYHVETRNENIILMISNSSRKTLILFGGLSHETFCSHQARAVLCSSSTTSSLPLPVCAISAVFYSSTQFLLGDISGNISMWTKEKMIFENKVTDGSVTSLEMCRYGLLSGSDDGNVILWKVEESKIEKIEGIKLTVSDLSRKIRRSSTSNKPVAVVSMQVSGDEVCVATETGGLYLLNLPTLESKPLTQSATSIFKILYDHPYIAVVYHTSNSAIFNSEGLVDEIPFVATLAVRCGAYFIFSNQSRLIIWSMNTRSTVIDENLNCHSLCSLSNDTLQVLDGDFNLVSNFLNDH</sequence>
<comment type="caution">
    <text evidence="2">The sequence shown here is derived from an EMBL/GenBank/DDBJ whole genome shotgun (WGS) entry which is preliminary data.</text>
</comment>
<name>A0A2G5VTC3_9PELO</name>